<dbReference type="AlphaFoldDB" id="A0A9D1SK96"/>
<evidence type="ECO:0000313" key="3">
    <source>
        <dbReference type="Proteomes" id="UP000824145"/>
    </source>
</evidence>
<evidence type="ECO:0000256" key="1">
    <source>
        <dbReference type="SAM" id="Phobius"/>
    </source>
</evidence>
<protein>
    <submittedName>
        <fullName evidence="2">Uncharacterized protein</fullName>
    </submittedName>
</protein>
<accession>A0A9D1SK96</accession>
<reference evidence="2" key="2">
    <citation type="journal article" date="2021" name="PeerJ">
        <title>Extensive microbial diversity within the chicken gut microbiome revealed by metagenomics and culture.</title>
        <authorList>
            <person name="Gilroy R."/>
            <person name="Ravi A."/>
            <person name="Getino M."/>
            <person name="Pursley I."/>
            <person name="Horton D.L."/>
            <person name="Alikhan N.F."/>
            <person name="Baker D."/>
            <person name="Gharbi K."/>
            <person name="Hall N."/>
            <person name="Watson M."/>
            <person name="Adriaenssens E.M."/>
            <person name="Foster-Nyarko E."/>
            <person name="Jarju S."/>
            <person name="Secka A."/>
            <person name="Antonio M."/>
            <person name="Oren A."/>
            <person name="Chaudhuri R.R."/>
            <person name="La Ragione R."/>
            <person name="Hildebrand F."/>
            <person name="Pallen M.J."/>
        </authorList>
    </citation>
    <scope>NUCLEOTIDE SEQUENCE</scope>
    <source>
        <strain evidence="2">9366</strain>
    </source>
</reference>
<keyword evidence="1" id="KW-1133">Transmembrane helix</keyword>
<keyword evidence="1" id="KW-0472">Membrane</keyword>
<keyword evidence="1" id="KW-0812">Transmembrane</keyword>
<gene>
    <name evidence="2" type="ORF">IAB07_04575</name>
</gene>
<name>A0A9D1SK96_9FIRM</name>
<dbReference type="Proteomes" id="UP000824145">
    <property type="component" value="Unassembled WGS sequence"/>
</dbReference>
<proteinExistence type="predicted"/>
<feature type="transmembrane region" description="Helical" evidence="1">
    <location>
        <begin position="195"/>
        <end position="220"/>
    </location>
</feature>
<organism evidence="2 3">
    <name type="scientific">Candidatus Caccalectryoclostridium excrementigallinarum</name>
    <dbReference type="NCBI Taxonomy" id="2840710"/>
    <lineage>
        <taxon>Bacteria</taxon>
        <taxon>Bacillati</taxon>
        <taxon>Bacillota</taxon>
        <taxon>Clostridia</taxon>
        <taxon>Christensenellales</taxon>
        <taxon>Christensenellaceae</taxon>
        <taxon>Christensenellaceae incertae sedis</taxon>
        <taxon>Candidatus Caccalectryoclostridium</taxon>
    </lineage>
</organism>
<sequence>MEEEKSVKYDARKLTLEVFRHWQALIVIALVVAVIFCVVCITEQTEMGFEAKEGFSISYPPLSLPEGMEEANAQEILNFMLAEQQRAVARAVDTLANTAYIELYNAIEKAGLENKYRMETLKENVSVALSNSNTTLTVMVVASSAADAVFMLDNVETQVKAAIGSGETQGYSVTLNYKNGKDDLNKMYTLEDEGALGVIVIVVEGLVIGFVAAVIILLIYNAAFLRVTYPEDISVQTDYPVLATVFEGEAGAIGEACIKSAMVRGKEKKTTYVLGVSKKAGDVASAWAAKERSSQKTLYVDFDDAVSAGLVRLIADGDAKIESDTLAAGGADVYGERESIAAAIEKAKKHYDRVIISGFTADDARSELIAALADDTALVVDEGYPVKKLIALEEKYKGEMRNIEGVVLRRRGVRKSR</sequence>
<dbReference type="EMBL" id="DVNJ01000024">
    <property type="protein sequence ID" value="HIU63020.1"/>
    <property type="molecule type" value="Genomic_DNA"/>
</dbReference>
<feature type="transmembrane region" description="Helical" evidence="1">
    <location>
        <begin position="22"/>
        <end position="42"/>
    </location>
</feature>
<comment type="caution">
    <text evidence="2">The sequence shown here is derived from an EMBL/GenBank/DDBJ whole genome shotgun (WGS) entry which is preliminary data.</text>
</comment>
<evidence type="ECO:0000313" key="2">
    <source>
        <dbReference type="EMBL" id="HIU63020.1"/>
    </source>
</evidence>
<reference evidence="2" key="1">
    <citation type="submission" date="2020-10" db="EMBL/GenBank/DDBJ databases">
        <authorList>
            <person name="Gilroy R."/>
        </authorList>
    </citation>
    <scope>NUCLEOTIDE SEQUENCE</scope>
    <source>
        <strain evidence="2">9366</strain>
    </source>
</reference>